<name>A0A4R5W0Z0_9BURK</name>
<sequence length="407" mass="45169">MSSDSAADFIGLPTLMTLAFNNSPELVALGASLYERVKTNPMDANALLDIAIYLILRGETKVALSMQAIALKTQQIYHYKRPAIPAKLRVLALLGPGDLMANSPFEFLIENQAIALDLMYITPTMGLPESIPEHDVLLVAISESDENQLLLAQATSYLNHWPRPVINHPSRISQLSRDSSCAKLSHLPGVIMPSAKRVSRSMLEECCRAEDNAAPLVEQLHGINYPIIIRPIDSHAGNGLSKIESVSDLTAYLIQSPEDHFFVAPFIDYSNDDGLFRKYRIILIGGKPYVCHMAISARWMVHYLNADMLENADHRAEEAQCMANFDQTFALQHATAFNAIYQQLGLDYVGIDCAQTPDGKLLIFEVDSNMIVHNMDSAEIFPYKKIQMPKLFNAFGQMLAQRCGASL</sequence>
<keyword evidence="1" id="KW-0067">ATP-binding</keyword>
<evidence type="ECO:0000313" key="3">
    <source>
        <dbReference type="EMBL" id="TDK65721.1"/>
    </source>
</evidence>
<evidence type="ECO:0000259" key="2">
    <source>
        <dbReference type="PROSITE" id="PS50975"/>
    </source>
</evidence>
<keyword evidence="4" id="KW-1185">Reference proteome</keyword>
<protein>
    <submittedName>
        <fullName evidence="3">RimK family alpha-L-glutamate ligase</fullName>
    </submittedName>
</protein>
<keyword evidence="3" id="KW-0436">Ligase</keyword>
<dbReference type="PANTHER" id="PTHR21621:SF0">
    <property type="entry name" value="BETA-CITRYLGLUTAMATE SYNTHASE B-RELATED"/>
    <property type="match status" value="1"/>
</dbReference>
<dbReference type="GO" id="GO:0005524">
    <property type="term" value="F:ATP binding"/>
    <property type="evidence" value="ECO:0007669"/>
    <property type="project" value="UniProtKB-UniRule"/>
</dbReference>
<feature type="domain" description="ATP-grasp" evidence="2">
    <location>
        <begin position="184"/>
        <end position="400"/>
    </location>
</feature>
<evidence type="ECO:0000313" key="4">
    <source>
        <dbReference type="Proteomes" id="UP000294829"/>
    </source>
</evidence>
<comment type="caution">
    <text evidence="3">The sequence shown here is derived from an EMBL/GenBank/DDBJ whole genome shotgun (WGS) entry which is preliminary data.</text>
</comment>
<dbReference type="SUPFAM" id="SSF56059">
    <property type="entry name" value="Glutathione synthetase ATP-binding domain-like"/>
    <property type="match status" value="1"/>
</dbReference>
<dbReference type="OrthoDB" id="5297883at2"/>
<dbReference type="Gene3D" id="3.30.470.20">
    <property type="entry name" value="ATP-grasp fold, B domain"/>
    <property type="match status" value="1"/>
</dbReference>
<reference evidence="3 4" key="1">
    <citation type="submission" date="2019-03" db="EMBL/GenBank/DDBJ databases">
        <title>Sapientia aquatica gen. nov., sp. nov., isolated from a crater lake.</title>
        <authorList>
            <person name="Felfoldi T."/>
            <person name="Szabo A."/>
            <person name="Toth E."/>
            <person name="Schumann P."/>
            <person name="Keki Z."/>
            <person name="Marialigeti K."/>
            <person name="Mathe I."/>
        </authorList>
    </citation>
    <scope>NUCLEOTIDE SEQUENCE [LARGE SCALE GENOMIC DNA]</scope>
    <source>
        <strain evidence="3 4">SA-152</strain>
    </source>
</reference>
<dbReference type="GO" id="GO:0016879">
    <property type="term" value="F:ligase activity, forming carbon-nitrogen bonds"/>
    <property type="evidence" value="ECO:0007669"/>
    <property type="project" value="TreeGrafter"/>
</dbReference>
<dbReference type="GO" id="GO:0046872">
    <property type="term" value="F:metal ion binding"/>
    <property type="evidence" value="ECO:0007669"/>
    <property type="project" value="InterPro"/>
</dbReference>
<organism evidence="3 4">
    <name type="scientific">Sapientia aquatica</name>
    <dbReference type="NCBI Taxonomy" id="1549640"/>
    <lineage>
        <taxon>Bacteria</taxon>
        <taxon>Pseudomonadati</taxon>
        <taxon>Pseudomonadota</taxon>
        <taxon>Betaproteobacteria</taxon>
        <taxon>Burkholderiales</taxon>
        <taxon>Oxalobacteraceae</taxon>
        <taxon>Sapientia</taxon>
    </lineage>
</organism>
<keyword evidence="1" id="KW-0547">Nucleotide-binding</keyword>
<dbReference type="Proteomes" id="UP000294829">
    <property type="component" value="Unassembled WGS sequence"/>
</dbReference>
<accession>A0A4R5W0Z0</accession>
<proteinExistence type="predicted"/>
<dbReference type="InterPro" id="IPR011761">
    <property type="entry name" value="ATP-grasp"/>
</dbReference>
<gene>
    <name evidence="3" type="ORF">E2I14_11370</name>
</gene>
<dbReference type="PANTHER" id="PTHR21621">
    <property type="entry name" value="RIBOSOMAL PROTEIN S6 MODIFICATION PROTEIN"/>
    <property type="match status" value="1"/>
</dbReference>
<evidence type="ECO:0000256" key="1">
    <source>
        <dbReference type="PROSITE-ProRule" id="PRU00409"/>
    </source>
</evidence>
<dbReference type="EMBL" id="SMYL01000005">
    <property type="protein sequence ID" value="TDK65721.1"/>
    <property type="molecule type" value="Genomic_DNA"/>
</dbReference>
<dbReference type="GO" id="GO:0005737">
    <property type="term" value="C:cytoplasm"/>
    <property type="evidence" value="ECO:0007669"/>
    <property type="project" value="TreeGrafter"/>
</dbReference>
<dbReference type="AlphaFoldDB" id="A0A4R5W0Z0"/>
<dbReference type="PROSITE" id="PS50975">
    <property type="entry name" value="ATP_GRASP"/>
    <property type="match status" value="1"/>
</dbReference>